<evidence type="ECO:0000256" key="5">
    <source>
        <dbReference type="ARBA" id="ARBA00022989"/>
    </source>
</evidence>
<feature type="domain" description="Major facilitator superfamily (MFS) profile" evidence="8">
    <location>
        <begin position="26"/>
        <end position="418"/>
    </location>
</feature>
<dbReference type="RefSeq" id="WP_001161154.1">
    <property type="nucleotide sequence ID" value="NZ_CP009335.1"/>
</dbReference>
<feature type="transmembrane region" description="Helical" evidence="7">
    <location>
        <begin position="369"/>
        <end position="388"/>
    </location>
</feature>
<reference evidence="9 11" key="1">
    <citation type="journal article" date="2015" name="Genome Announc.">
        <title>Complete genome sequences for 35 biothreat assay-relevant bacillus species.</title>
        <authorList>
            <person name="Johnson S.L."/>
            <person name="Daligault H.E."/>
            <person name="Davenport K.W."/>
            <person name="Jaissle J."/>
            <person name="Frey K.G."/>
            <person name="Ladner J.T."/>
            <person name="Broomall S.M."/>
            <person name="Bishop-Lilly K.A."/>
            <person name="Bruce D.C."/>
            <person name="Gibbons H.S."/>
            <person name="Coyne S.R."/>
            <person name="Lo C.C."/>
            <person name="Meincke L."/>
            <person name="Munk A.C."/>
            <person name="Koroleva G.I."/>
            <person name="Rosenzweig C.N."/>
            <person name="Palacios G.F."/>
            <person name="Redden C.L."/>
            <person name="Minogue T.D."/>
            <person name="Chain P.S."/>
        </authorList>
    </citation>
    <scope>NUCLEOTIDE SEQUENCE [LARGE SCALE GENOMIC DNA]</scope>
    <source>
        <strain evidence="9 11">HD1011</strain>
    </source>
</reference>
<comment type="subcellular location">
    <subcellularLocation>
        <location evidence="1">Cell membrane</location>
        <topology evidence="1">Multi-pass membrane protein</topology>
    </subcellularLocation>
</comment>
<dbReference type="InterPro" id="IPR036259">
    <property type="entry name" value="MFS_trans_sf"/>
</dbReference>
<feature type="transmembrane region" description="Helical" evidence="7">
    <location>
        <begin position="305"/>
        <end position="324"/>
    </location>
</feature>
<feature type="transmembrane region" description="Helical" evidence="7">
    <location>
        <begin position="330"/>
        <end position="348"/>
    </location>
</feature>
<feature type="transmembrane region" description="Helical" evidence="7">
    <location>
        <begin position="394"/>
        <end position="413"/>
    </location>
</feature>
<evidence type="ECO:0000313" key="12">
    <source>
        <dbReference type="Proteomes" id="UP000501107"/>
    </source>
</evidence>
<keyword evidence="4 7" id="KW-0812">Transmembrane</keyword>
<dbReference type="Proteomes" id="UP000031876">
    <property type="component" value="Chromosome"/>
</dbReference>
<evidence type="ECO:0000256" key="3">
    <source>
        <dbReference type="ARBA" id="ARBA00022475"/>
    </source>
</evidence>
<dbReference type="InterPro" id="IPR011701">
    <property type="entry name" value="MFS"/>
</dbReference>
<gene>
    <name evidence="9" type="ORF">BF38_2984</name>
    <name evidence="10" type="ORF">FOC89_22600</name>
</gene>
<feature type="transmembrane region" description="Helical" evidence="7">
    <location>
        <begin position="61"/>
        <end position="84"/>
    </location>
</feature>
<evidence type="ECO:0000256" key="1">
    <source>
        <dbReference type="ARBA" id="ARBA00004651"/>
    </source>
</evidence>
<evidence type="ECO:0000256" key="6">
    <source>
        <dbReference type="ARBA" id="ARBA00023136"/>
    </source>
</evidence>
<evidence type="ECO:0000256" key="2">
    <source>
        <dbReference type="ARBA" id="ARBA00022448"/>
    </source>
</evidence>
<keyword evidence="2" id="KW-0813">Transport</keyword>
<dbReference type="Gene3D" id="1.20.1250.20">
    <property type="entry name" value="MFS general substrate transporter like domains"/>
    <property type="match status" value="1"/>
</dbReference>
<feature type="transmembrane region" description="Helical" evidence="7">
    <location>
        <begin position="273"/>
        <end position="293"/>
    </location>
</feature>
<dbReference type="InterPro" id="IPR020846">
    <property type="entry name" value="MFS_dom"/>
</dbReference>
<organism evidence="10 12">
    <name type="scientific">Bacillus thuringiensis</name>
    <dbReference type="NCBI Taxonomy" id="1428"/>
    <lineage>
        <taxon>Bacteria</taxon>
        <taxon>Bacillati</taxon>
        <taxon>Bacillota</taxon>
        <taxon>Bacilli</taxon>
        <taxon>Bacillales</taxon>
        <taxon>Bacillaceae</taxon>
        <taxon>Bacillus</taxon>
        <taxon>Bacillus cereus group</taxon>
    </lineage>
</organism>
<name>A0A0B5N9V7_BACTU</name>
<evidence type="ECO:0000256" key="4">
    <source>
        <dbReference type="ARBA" id="ARBA00022692"/>
    </source>
</evidence>
<dbReference type="PRINTS" id="PR01988">
    <property type="entry name" value="EXPORTERBACE"/>
</dbReference>
<dbReference type="GO" id="GO:0005886">
    <property type="term" value="C:plasma membrane"/>
    <property type="evidence" value="ECO:0007669"/>
    <property type="project" value="UniProtKB-SubCell"/>
</dbReference>
<feature type="transmembrane region" description="Helical" evidence="7">
    <location>
        <begin position="29"/>
        <end position="55"/>
    </location>
</feature>
<dbReference type="SUPFAM" id="SSF103473">
    <property type="entry name" value="MFS general substrate transporter"/>
    <property type="match status" value="1"/>
</dbReference>
<dbReference type="KEGG" id="btw:BF38_2984"/>
<dbReference type="PROSITE" id="PS50850">
    <property type="entry name" value="MFS"/>
    <property type="match status" value="1"/>
</dbReference>
<keyword evidence="5 7" id="KW-1133">Transmembrane helix</keyword>
<dbReference type="CDD" id="cd06173">
    <property type="entry name" value="MFS_MefA_like"/>
    <property type="match status" value="1"/>
</dbReference>
<feature type="transmembrane region" description="Helical" evidence="7">
    <location>
        <begin position="238"/>
        <end position="261"/>
    </location>
</feature>
<dbReference type="AlphaFoldDB" id="A0A0B5N9V7"/>
<evidence type="ECO:0000313" key="11">
    <source>
        <dbReference type="Proteomes" id="UP000031876"/>
    </source>
</evidence>
<dbReference type="EMBL" id="CP053980">
    <property type="protein sequence ID" value="QKH26617.1"/>
    <property type="molecule type" value="Genomic_DNA"/>
</dbReference>
<sequence>MQGEIPTEKSLSYIGKLLLPVKASPHFKFLWIGQLLSTLGSSITMVILPVVVYSLTGSTVVMGMTMAMYMLPNILALPFAGLVVDRMDRVKVMLFTDIIRCILMLLLATLIFMDVLTIPLLYVLIALYGLMEGIFQPAYASVRAKVFVPEIRNAANALTQMSNQGIRLIGPALGGLIVSVASAGIGFGLDAVTYLLSFLCLLFLREIKFKKVKTIEKRKIDYKQEFMEGVFVLKSHPWLWITILVFSFINICYAGIIVVLIPWLFNVHHHFEAYVYGLGMASSGVGAVIAALIFGGKERWHKRGLLAYGGVLISGCALLIMPFIAWAPALIALMAIEGFGMMIFGLIWETSLQELVPEEAFGRVASLDMLGSFALLPLGYVVVGWLANVIGGEITIITLAILVLITIGLALAVPSIRRFD</sequence>
<accession>A0A0B5N9V7</accession>
<dbReference type="Pfam" id="PF07690">
    <property type="entry name" value="MFS_1"/>
    <property type="match status" value="1"/>
</dbReference>
<dbReference type="PANTHER" id="PTHR43266">
    <property type="entry name" value="MACROLIDE-EFFLUX PROTEIN"/>
    <property type="match status" value="1"/>
</dbReference>
<dbReference type="EMBL" id="CP009335">
    <property type="protein sequence ID" value="AJG74534.1"/>
    <property type="molecule type" value="Genomic_DNA"/>
</dbReference>
<dbReference type="PANTHER" id="PTHR43266:SF2">
    <property type="entry name" value="MAJOR FACILITATOR SUPERFAMILY (MFS) PROFILE DOMAIN-CONTAINING PROTEIN"/>
    <property type="match status" value="1"/>
</dbReference>
<keyword evidence="6 7" id="KW-0472">Membrane</keyword>
<keyword evidence="3" id="KW-1003">Cell membrane</keyword>
<evidence type="ECO:0000313" key="9">
    <source>
        <dbReference type="EMBL" id="AJG74534.1"/>
    </source>
</evidence>
<evidence type="ECO:0000259" key="8">
    <source>
        <dbReference type="PROSITE" id="PS50850"/>
    </source>
</evidence>
<proteinExistence type="predicted"/>
<dbReference type="GO" id="GO:0022857">
    <property type="term" value="F:transmembrane transporter activity"/>
    <property type="evidence" value="ECO:0007669"/>
    <property type="project" value="InterPro"/>
</dbReference>
<evidence type="ECO:0000256" key="7">
    <source>
        <dbReference type="SAM" id="Phobius"/>
    </source>
</evidence>
<feature type="transmembrane region" description="Helical" evidence="7">
    <location>
        <begin position="105"/>
        <end position="131"/>
    </location>
</feature>
<reference evidence="10 12" key="2">
    <citation type="submission" date="2020-05" db="EMBL/GenBank/DDBJ databases">
        <title>FDA dAtabase for Regulatory Grade micrObial Sequences (FDA-ARGOS): Supporting development and validation of Infectious Disease Dx tests.</title>
        <authorList>
            <person name="Nelson B."/>
            <person name="Plummer A."/>
            <person name="Tallon L."/>
            <person name="Sadzewicz L."/>
            <person name="Zhao X."/>
            <person name="Vavikolanu K."/>
            <person name="Mehta A."/>
            <person name="Aluvathingal J."/>
            <person name="Nadendla S."/>
            <person name="Myers T."/>
            <person name="Yan Y."/>
            <person name="Sichtig H."/>
        </authorList>
    </citation>
    <scope>NUCLEOTIDE SEQUENCE [LARGE SCALE GENOMIC DNA]</scope>
    <source>
        <strain evidence="10 12">FDAARGOS_795</strain>
    </source>
</reference>
<dbReference type="Proteomes" id="UP000501107">
    <property type="component" value="Chromosome"/>
</dbReference>
<evidence type="ECO:0000313" key="10">
    <source>
        <dbReference type="EMBL" id="QKH26617.1"/>
    </source>
</evidence>
<dbReference type="InterPro" id="IPR022324">
    <property type="entry name" value="Bacilysin_exporter_BacE_put"/>
</dbReference>
<protein>
    <submittedName>
        <fullName evidence="10">MFS transporter</fullName>
    </submittedName>
    <submittedName>
        <fullName evidence="9">Major Facilitator Superfamily protein</fullName>
    </submittedName>
</protein>
<feature type="transmembrane region" description="Helical" evidence="7">
    <location>
        <begin position="176"/>
        <end position="204"/>
    </location>
</feature>